<dbReference type="InterPro" id="IPR031895">
    <property type="entry name" value="RHH_CopG"/>
</dbReference>
<evidence type="ECO:0000313" key="9">
    <source>
        <dbReference type="Proteomes" id="UP000198366"/>
    </source>
</evidence>
<evidence type="ECO:0000313" key="6">
    <source>
        <dbReference type="EMBL" id="RPF67233.1"/>
    </source>
</evidence>
<dbReference type="InterPro" id="IPR013321">
    <property type="entry name" value="Arc_rbn_hlx_hlx"/>
</dbReference>
<proteinExistence type="predicted"/>
<reference evidence="5 13" key="5">
    <citation type="submission" date="2018-04" db="EMBL/GenBank/DDBJ databases">
        <title>Complete genome sequences of Helicobacter pylori.</title>
        <authorList>
            <person name="Palau M."/>
            <person name="Minana-Galbis D."/>
        </authorList>
    </citation>
    <scope>NUCLEOTIDE SEQUENCE [LARGE SCALE GENOMIC DNA]</scope>
    <source>
        <strain evidence="5 13">B126</strain>
    </source>
</reference>
<dbReference type="EMBL" id="MUPN01000488">
    <property type="protein sequence ID" value="OOQ39044.1"/>
    <property type="molecule type" value="Genomic_DNA"/>
</dbReference>
<evidence type="ECO:0000313" key="14">
    <source>
        <dbReference type="Proteomes" id="UP000318399"/>
    </source>
</evidence>
<evidence type="ECO:0000313" key="7">
    <source>
        <dbReference type="EMBL" id="RPF68794.1"/>
    </source>
</evidence>
<dbReference type="Proteomes" id="UP000319650">
    <property type="component" value="Unassembled WGS sequence"/>
</dbReference>
<evidence type="ECO:0000313" key="8">
    <source>
        <dbReference type="EMBL" id="SMA52576.1"/>
    </source>
</evidence>
<dbReference type="SUPFAM" id="SSF47598">
    <property type="entry name" value="Ribbon-helix-helix"/>
    <property type="match status" value="1"/>
</dbReference>
<dbReference type="EMBL" id="QEHH01000013">
    <property type="protein sequence ID" value="RKV60178.1"/>
    <property type="molecule type" value="Genomic_DNA"/>
</dbReference>
<reference evidence="6 12" key="6">
    <citation type="submission" date="2018-11" db="EMBL/GenBank/DDBJ databases">
        <authorList>
            <person name="Gutierrez A.J."/>
            <person name="Bravo M."/>
        </authorList>
    </citation>
    <scope>NUCLEOTIDE SEQUENCE</scope>
    <source>
        <strain evidence="6">1057</strain>
        <strain evidence="7 12">22388</strain>
    </source>
</reference>
<dbReference type="SMR" id="A0A024BZ22"/>
<dbReference type="InterPro" id="IPR010985">
    <property type="entry name" value="Ribbon_hlx_hlx"/>
</dbReference>
<evidence type="ECO:0000313" key="5">
    <source>
        <dbReference type="EMBL" id="RKV60178.1"/>
    </source>
</evidence>
<evidence type="ECO:0000313" key="12">
    <source>
        <dbReference type="Proteomes" id="UP000276972"/>
    </source>
</evidence>
<dbReference type="Proteomes" id="UP000198366">
    <property type="component" value="Chromosome I"/>
</dbReference>
<dbReference type="GO" id="GO:0006355">
    <property type="term" value="P:regulation of DNA-templated transcription"/>
    <property type="evidence" value="ECO:0007669"/>
    <property type="project" value="InterPro"/>
</dbReference>
<dbReference type="Pfam" id="PF16777">
    <property type="entry name" value="RHH_7"/>
    <property type="match status" value="1"/>
</dbReference>
<reference evidence="1" key="7">
    <citation type="submission" date="2019-09" db="EMBL/GenBank/DDBJ databases">
        <authorList>
            <person name="Saranathan R."/>
            <person name="Levi M.H."/>
            <person name="Wattam A.R."/>
            <person name="Malek A."/>
            <person name="Behin D.S."/>
            <person name="Pan D.H."/>
            <person name="Jacobs W.R."/>
            <person name="Szymczak W.A."/>
        </authorList>
    </citation>
    <scope>NUCLEOTIDE SEQUENCE</scope>
    <source>
        <strain evidence="1">MHP34</strain>
    </source>
</reference>
<dbReference type="EMBL" id="RPFP01000030">
    <property type="protein sequence ID" value="RPF68794.1"/>
    <property type="molecule type" value="Genomic_DNA"/>
</dbReference>
<dbReference type="OMA" id="NQDSSNY"/>
<organism evidence="1 16">
    <name type="scientific">Helicobacter pylori</name>
    <name type="common">Campylobacter pylori</name>
    <dbReference type="NCBI Taxonomy" id="210"/>
    <lineage>
        <taxon>Bacteria</taxon>
        <taxon>Pseudomonadati</taxon>
        <taxon>Campylobacterota</taxon>
        <taxon>Epsilonproteobacteria</taxon>
        <taxon>Campylobacterales</taxon>
        <taxon>Helicobacteraceae</taxon>
        <taxon>Helicobacter</taxon>
    </lineage>
</organism>
<evidence type="ECO:0000313" key="13">
    <source>
        <dbReference type="Proteomes" id="UP000279456"/>
    </source>
</evidence>
<dbReference type="Proteomes" id="UP000276972">
    <property type="component" value="Unassembled WGS sequence"/>
</dbReference>
<evidence type="ECO:0000313" key="4">
    <source>
        <dbReference type="EMBL" id="PUD40291.1"/>
    </source>
</evidence>
<reference evidence="1 16" key="8">
    <citation type="journal article" date="2020" name="J. Clin. Microbiol.">
        <title>Helicobacter pylori infections in the Bronx, New York: Surveying Antibiotic Susceptibility and Strain Lineage by Whole-genome Sequencing.</title>
        <authorList>
            <person name="Saranathan R."/>
            <person name="Levi M.H."/>
            <person name="Wattam A.R."/>
            <person name="Malek A."/>
            <person name="Asare E."/>
            <person name="Behin D.S."/>
            <person name="Pan D.H."/>
            <person name="Jacobs W.R."/>
            <person name="Szymczak W.A."/>
        </authorList>
    </citation>
    <scope>NUCLEOTIDE SEQUENCE [LARGE SCALE GENOMIC DNA]</scope>
    <source>
        <strain evidence="1 16">MHP34</strain>
    </source>
</reference>
<dbReference type="EMBL" id="LT837687">
    <property type="protein sequence ID" value="SMA52576.1"/>
    <property type="molecule type" value="Genomic_DNA"/>
</dbReference>
<dbReference type="Proteomes" id="UP000244660">
    <property type="component" value="Unassembled WGS sequence"/>
</dbReference>
<dbReference type="RefSeq" id="WP_000418875.1">
    <property type="nucleotide sequence ID" value="NZ_AP017633.1"/>
</dbReference>
<evidence type="ECO:0000313" key="1">
    <source>
        <dbReference type="EMBL" id="MUU40840.1"/>
    </source>
</evidence>
<dbReference type="AlphaFoldDB" id="A0A024BZ22"/>
<evidence type="ECO:0000313" key="2">
    <source>
        <dbReference type="EMBL" id="OOP95283.1"/>
    </source>
</evidence>
<reference evidence="4 10" key="4">
    <citation type="submission" date="2018-01" db="EMBL/GenBank/DDBJ databases">
        <title>Helicobacter pylori genome-wide association study shows promise for predicting gastric cancer risk.</title>
        <authorList>
            <person name="Berthenet E."/>
            <person name="Yahara K."/>
            <person name="Thorell K."/>
            <person name="Pascoe B."/>
            <person name="Meric G."/>
            <person name="Mikhail J.M."/>
            <person name="Engstrand L."/>
            <person name="Enroth H."/>
            <person name="Burette A."/>
            <person name="Megraud F."/>
            <person name="Atherton J."/>
            <person name="Smith S."/>
            <person name="Wilkinson T.S."/>
            <person name="Hitchings M.D."/>
            <person name="Falush D."/>
            <person name="Sheppard S.K."/>
        </authorList>
    </citation>
    <scope>NUCLEOTIDE SEQUENCE [LARGE SCALE GENOMIC DNA]</scope>
    <source>
        <strain evidence="4 10">462</strain>
    </source>
</reference>
<evidence type="ECO:0000313" key="11">
    <source>
        <dbReference type="Proteomes" id="UP000275263"/>
    </source>
</evidence>
<dbReference type="EMBL" id="QBQB01000124">
    <property type="protein sequence ID" value="PUD40291.1"/>
    <property type="molecule type" value="Genomic_DNA"/>
</dbReference>
<dbReference type="Proteomes" id="UP000470837">
    <property type="component" value="Unassembled WGS sequence"/>
</dbReference>
<evidence type="ECO:0000313" key="10">
    <source>
        <dbReference type="Proteomes" id="UP000244660"/>
    </source>
</evidence>
<sequence length="81" mass="9383">MELGNKNIKPGRKRVAVDELKRNFSVTFYLSKEEHDVLRRLADEEVESVNSFVKRHILKTIIYKKGTNQDSSINCDSSSRL</sequence>
<reference evidence="6 11" key="3">
    <citation type="journal article" date="2017" name="Gut Pathog.">
        <title>Mycobacterium avium subsp. paratuberculosis and associated risk factors for inflammatory bowel disease in Iranian patients.</title>
        <authorList>
            <person name="Zamani S."/>
            <person name="Zali M.R."/>
            <person name="Aghdaei H.A."/>
            <person name="Sechi L.A."/>
            <person name="Niegowska M."/>
            <person name="Caggiu E."/>
            <person name="Keshavarz R."/>
            <person name="Mosavari N."/>
            <person name="Feizabadi M.M."/>
        </authorList>
    </citation>
    <scope>NUCLEOTIDE SEQUENCE [LARGE SCALE GENOMIC DNA]</scope>
    <source>
        <strain evidence="6 11">1057</strain>
    </source>
</reference>
<accession>A0A024BZ22</accession>
<dbReference type="Gene3D" id="1.10.1220.10">
    <property type="entry name" value="Met repressor-like"/>
    <property type="match status" value="1"/>
</dbReference>
<protein>
    <submittedName>
        <fullName evidence="1">Uncharacterized protein</fullName>
    </submittedName>
</protein>
<dbReference type="Proteomes" id="UP000318399">
    <property type="component" value="Unassembled WGS sequence"/>
</dbReference>
<evidence type="ECO:0000313" key="15">
    <source>
        <dbReference type="Proteomes" id="UP000319650"/>
    </source>
</evidence>
<gene>
    <name evidence="2" type="ORF">B0X41_05015</name>
    <name evidence="3" type="ORF">B0X64_07955</name>
    <name evidence="8" type="ORF">BCM300_00584</name>
    <name evidence="4" type="ORF">C2R92_04165</name>
    <name evidence="5" type="ORF">DD776_03125</name>
    <name evidence="7" type="ORF">EGV97_06235</name>
    <name evidence="6" type="ORF">EGW01_07905</name>
    <name evidence="1" type="ORF">F7209_03590</name>
</gene>
<reference evidence="14 15" key="2">
    <citation type="journal article" date="2017" name="Front. Cell. Infect. Microbiol.">
        <title>Whole Genome Sequence and Phylogenetic Analysis Show Helicobacter pylori Strains from Latin America Have Followed a Unique Evolution Pathway.</title>
        <authorList>
            <person name="Munoz-Ramirez Z.Y."/>
            <person name="Mendez-Tenorio A."/>
            <person name="Kato I."/>
            <person name="Bravo M.M."/>
            <person name="Rizzato C."/>
            <person name="Thorell K."/>
            <person name="Torres R.C."/>
            <person name="Aviles-Jimenez F."/>
            <person name="Camorlinga M."/>
            <person name="Canzian F."/>
            <person name="Torres J."/>
        </authorList>
    </citation>
    <scope>NUCLEOTIDE SEQUENCE [LARGE SCALE GENOMIC DNA]</scope>
    <source>
        <strain evidence="2 14">CC26084</strain>
        <strain evidence="3 15">CM22351</strain>
    </source>
</reference>
<dbReference type="EMBL" id="RPFT01000023">
    <property type="protein sequence ID" value="RPF67233.1"/>
    <property type="molecule type" value="Genomic_DNA"/>
</dbReference>
<reference evidence="8 9" key="1">
    <citation type="submission" date="2016-12" db="EMBL/GenBank/DDBJ databases">
        <authorList>
            <person name="Song W.-J."/>
            <person name="Kurnit D.M."/>
        </authorList>
    </citation>
    <scope>NUCLEOTIDE SEQUENCE [LARGE SCALE GENOMIC DNA]</scope>
    <source>
        <strain evidence="8">BCM-300</strain>
    </source>
</reference>
<evidence type="ECO:0000313" key="16">
    <source>
        <dbReference type="Proteomes" id="UP000470837"/>
    </source>
</evidence>
<evidence type="ECO:0000313" key="3">
    <source>
        <dbReference type="EMBL" id="OOQ39044.1"/>
    </source>
</evidence>
<dbReference type="EMBL" id="WADI01000006">
    <property type="protein sequence ID" value="MUU40840.1"/>
    <property type="molecule type" value="Genomic_DNA"/>
</dbReference>
<dbReference type="Proteomes" id="UP000279456">
    <property type="component" value="Unassembled WGS sequence"/>
</dbReference>
<dbReference type="Proteomes" id="UP000275263">
    <property type="component" value="Unassembled WGS sequence"/>
</dbReference>
<dbReference type="EMBL" id="MUOR01000041">
    <property type="protein sequence ID" value="OOP95283.1"/>
    <property type="molecule type" value="Genomic_DNA"/>
</dbReference>
<name>A0A024BZ22_HELPX</name>